<dbReference type="InterPro" id="IPR036388">
    <property type="entry name" value="WH-like_DNA-bd_sf"/>
</dbReference>
<sequence length="278" mass="30823">MKPRDIVFDLIGEHPESLGGGARLQALTDLLGGLGVGEETARITLARMRTEGWFAPRRDGRTTRYIPTDACRRLVAERRATVSRRRRDAWDGQWRMVIYRVALPDRPERERLRQVLTRLRFGPLTAATWVSPHPVLADVEAELGPVSALRFELLTCRTWGPGGDRDMAARCWDLPAIDREAARLLDRLDVLPAPDALRTLPGEDALRLRIELSGAVRSFAARDPDLPAQLLPGTWAGQRAHLLFEQAHEALDRPARAFVEAVVQRHGGAAAHGPATGA</sequence>
<reference evidence="4 5" key="1">
    <citation type="submission" date="2020-02" db="EMBL/GenBank/DDBJ databases">
        <title>The whole genome sequence of CPCC 205119.</title>
        <authorList>
            <person name="Jiang Z."/>
        </authorList>
    </citation>
    <scope>NUCLEOTIDE SEQUENCE [LARGE SCALE GENOMIC DNA]</scope>
    <source>
        <strain evidence="4 5">CPCC 205119</strain>
    </source>
</reference>
<dbReference type="Gene3D" id="1.20.58.1460">
    <property type="match status" value="1"/>
</dbReference>
<dbReference type="InterPro" id="IPR013225">
    <property type="entry name" value="PaaX_C"/>
</dbReference>
<dbReference type="InterPro" id="IPR048846">
    <property type="entry name" value="PaaX-like_central"/>
</dbReference>
<feature type="domain" description="Transcriptional repressor PaaX-like central Cas2-like" evidence="3">
    <location>
        <begin position="88"/>
        <end position="167"/>
    </location>
</feature>
<dbReference type="GO" id="GO:0006351">
    <property type="term" value="P:DNA-templated transcription"/>
    <property type="evidence" value="ECO:0007669"/>
    <property type="project" value="InterPro"/>
</dbReference>
<dbReference type="EMBL" id="JAAGWK010000009">
    <property type="protein sequence ID" value="NEL53736.1"/>
    <property type="molecule type" value="Genomic_DNA"/>
</dbReference>
<evidence type="ECO:0000313" key="4">
    <source>
        <dbReference type="EMBL" id="NEL53736.1"/>
    </source>
</evidence>
<dbReference type="Pfam" id="PF07848">
    <property type="entry name" value="PaaX"/>
    <property type="match status" value="1"/>
</dbReference>
<dbReference type="Gene3D" id="1.10.10.10">
    <property type="entry name" value="Winged helix-like DNA-binding domain superfamily/Winged helix DNA-binding domain"/>
    <property type="match status" value="1"/>
</dbReference>
<protein>
    <submittedName>
        <fullName evidence="4">PaaX family transcriptional regulator</fullName>
    </submittedName>
</protein>
<evidence type="ECO:0000259" key="1">
    <source>
        <dbReference type="Pfam" id="PF07848"/>
    </source>
</evidence>
<proteinExistence type="predicted"/>
<dbReference type="PANTHER" id="PTHR30319">
    <property type="entry name" value="PHENYLACETIC ACID REGULATOR-RELATED TRANSCRIPTIONAL REPRESSOR"/>
    <property type="match status" value="1"/>
</dbReference>
<accession>A0A7K3WBP5</accession>
<dbReference type="AlphaFoldDB" id="A0A7K3WBP5"/>
<dbReference type="InterPro" id="IPR012906">
    <property type="entry name" value="PaaX-like_N"/>
</dbReference>
<dbReference type="InterPro" id="IPR011965">
    <property type="entry name" value="PaaX_trns_reg"/>
</dbReference>
<feature type="domain" description="Transcriptional repressor PaaX-like N-terminal" evidence="1">
    <location>
        <begin position="4"/>
        <end position="66"/>
    </location>
</feature>
<name>A0A7K3WBP5_9ACTN</name>
<evidence type="ECO:0000259" key="2">
    <source>
        <dbReference type="Pfam" id="PF08223"/>
    </source>
</evidence>
<dbReference type="RefSeq" id="WP_152728357.1">
    <property type="nucleotide sequence ID" value="NZ_JAABOZ010000002.1"/>
</dbReference>
<dbReference type="PANTHER" id="PTHR30319:SF1">
    <property type="entry name" value="TRANSCRIPTIONAL REPRESSOR PAAX"/>
    <property type="match status" value="1"/>
</dbReference>
<feature type="domain" description="Transcriptional repressor PaaX-like C-terminal" evidence="2">
    <location>
        <begin position="172"/>
        <end position="261"/>
    </location>
</feature>
<dbReference type="Gene3D" id="3.30.70.2650">
    <property type="match status" value="1"/>
</dbReference>
<dbReference type="Pfam" id="PF08223">
    <property type="entry name" value="PaaX_C"/>
    <property type="match status" value="1"/>
</dbReference>
<dbReference type="PIRSF" id="PIRSF020623">
    <property type="entry name" value="PaaX"/>
    <property type="match status" value="1"/>
</dbReference>
<evidence type="ECO:0000313" key="5">
    <source>
        <dbReference type="Proteomes" id="UP000470470"/>
    </source>
</evidence>
<dbReference type="Pfam" id="PF20803">
    <property type="entry name" value="PaaX_M"/>
    <property type="match status" value="1"/>
</dbReference>
<keyword evidence="5" id="KW-1185">Reference proteome</keyword>
<evidence type="ECO:0000259" key="3">
    <source>
        <dbReference type="Pfam" id="PF20803"/>
    </source>
</evidence>
<gene>
    <name evidence="4" type="ORF">G1H19_06935</name>
</gene>
<dbReference type="Proteomes" id="UP000470470">
    <property type="component" value="Unassembled WGS sequence"/>
</dbReference>
<comment type="caution">
    <text evidence="4">The sequence shown here is derived from an EMBL/GenBank/DDBJ whole genome shotgun (WGS) entry which is preliminary data.</text>
</comment>
<organism evidence="4 5">
    <name type="scientific">Goekera deserti</name>
    <dbReference type="NCBI Taxonomy" id="2497753"/>
    <lineage>
        <taxon>Bacteria</taxon>
        <taxon>Bacillati</taxon>
        <taxon>Actinomycetota</taxon>
        <taxon>Actinomycetes</taxon>
        <taxon>Geodermatophilales</taxon>
        <taxon>Geodermatophilaceae</taxon>
        <taxon>Goekera</taxon>
    </lineage>
</organism>